<evidence type="ECO:0000313" key="3">
    <source>
        <dbReference type="EMBL" id="TID16385.1"/>
    </source>
</evidence>
<comment type="caution">
    <text evidence="3">The sequence shown here is derived from an EMBL/GenBank/DDBJ whole genome shotgun (WGS) entry which is preliminary data.</text>
</comment>
<protein>
    <recommendedName>
        <fullName evidence="2">Retrovirus-related Pol polyprotein from transposon TNT 1-94-like beta-barrel domain-containing protein</fullName>
    </recommendedName>
</protein>
<dbReference type="Proteomes" id="UP000298493">
    <property type="component" value="Unassembled WGS sequence"/>
</dbReference>
<accession>A0A4Z1P5X7</accession>
<proteinExistence type="predicted"/>
<feature type="signal peptide" evidence="1">
    <location>
        <begin position="1"/>
        <end position="18"/>
    </location>
</feature>
<reference evidence="3 4" key="1">
    <citation type="submission" date="2019-04" db="EMBL/GenBank/DDBJ databases">
        <title>High contiguity whole genome sequence and gene annotation resource for two Venturia nashicola isolates.</title>
        <authorList>
            <person name="Prokchorchik M."/>
            <person name="Won K."/>
            <person name="Lee Y."/>
            <person name="Choi E.D."/>
            <person name="Segonzac C."/>
            <person name="Sohn K.H."/>
        </authorList>
    </citation>
    <scope>NUCLEOTIDE SEQUENCE [LARGE SCALE GENOMIC DNA]</scope>
    <source>
        <strain evidence="3 4">PRI2</strain>
    </source>
</reference>
<name>A0A4Z1P5X7_9PEZI</name>
<gene>
    <name evidence="3" type="ORF">E6O75_ATG11503</name>
</gene>
<feature type="domain" description="Retrovirus-related Pol polyprotein from transposon TNT 1-94-like beta-barrel" evidence="2">
    <location>
        <begin position="70"/>
        <end position="155"/>
    </location>
</feature>
<evidence type="ECO:0000256" key="1">
    <source>
        <dbReference type="SAM" id="SignalP"/>
    </source>
</evidence>
<dbReference type="Pfam" id="PF22936">
    <property type="entry name" value="Pol_BBD"/>
    <property type="match status" value="1"/>
</dbReference>
<evidence type="ECO:0000313" key="4">
    <source>
        <dbReference type="Proteomes" id="UP000298493"/>
    </source>
</evidence>
<organism evidence="3 4">
    <name type="scientific">Venturia nashicola</name>
    <dbReference type="NCBI Taxonomy" id="86259"/>
    <lineage>
        <taxon>Eukaryota</taxon>
        <taxon>Fungi</taxon>
        <taxon>Dikarya</taxon>
        <taxon>Ascomycota</taxon>
        <taxon>Pezizomycotina</taxon>
        <taxon>Dothideomycetes</taxon>
        <taxon>Pleosporomycetidae</taxon>
        <taxon>Venturiales</taxon>
        <taxon>Venturiaceae</taxon>
        <taxon>Venturia</taxon>
    </lineage>
</organism>
<feature type="chain" id="PRO_5021251789" description="Retrovirus-related Pol polyprotein from transposon TNT 1-94-like beta-barrel domain-containing protein" evidence="1">
    <location>
        <begin position="19"/>
        <end position="189"/>
    </location>
</feature>
<keyword evidence="4" id="KW-1185">Reference proteome</keyword>
<keyword evidence="1" id="KW-0732">Signal</keyword>
<dbReference type="EMBL" id="SNSC02000018">
    <property type="protein sequence ID" value="TID16385.1"/>
    <property type="molecule type" value="Genomic_DNA"/>
</dbReference>
<dbReference type="AlphaFoldDB" id="A0A4Z1P5X7"/>
<evidence type="ECO:0000259" key="2">
    <source>
        <dbReference type="Pfam" id="PF22936"/>
    </source>
</evidence>
<sequence length="189" mass="20116">MKSSYMSIVFLATLGIAAILPANRTTTTSNGCATRNSRIVDPSKAKTPIPIIGLQVKHPVHLSTRSTSVYILDSGAAMHVSSNFDDFLPDSKVELGNFSATGLGGSVQIPFKGTAVVPFKSNVTDLKLSAFHLQETLYCPSCGVNVISVSQLMKANPDAKVYFQGDEAYIDDGVTASFTLVNGLYTLYG</sequence>
<dbReference type="InterPro" id="IPR054722">
    <property type="entry name" value="PolX-like_BBD"/>
</dbReference>